<name>A0A7H9B4B4_ZYGMR</name>
<organism evidence="13 14">
    <name type="scientific">Zygotorulaspora mrakii</name>
    <name type="common">Zygosaccharomyces mrakii</name>
    <dbReference type="NCBI Taxonomy" id="42260"/>
    <lineage>
        <taxon>Eukaryota</taxon>
        <taxon>Fungi</taxon>
        <taxon>Dikarya</taxon>
        <taxon>Ascomycota</taxon>
        <taxon>Saccharomycotina</taxon>
        <taxon>Saccharomycetes</taxon>
        <taxon>Saccharomycetales</taxon>
        <taxon>Saccharomycetaceae</taxon>
        <taxon>Zygotorulaspora</taxon>
    </lineage>
</organism>
<evidence type="ECO:0000256" key="7">
    <source>
        <dbReference type="ARBA" id="ARBA00022989"/>
    </source>
</evidence>
<evidence type="ECO:0000256" key="1">
    <source>
        <dbReference type="ARBA" id="ARBA00004477"/>
    </source>
</evidence>
<keyword evidence="6" id="KW-0256">Endoplasmic reticulum</keyword>
<evidence type="ECO:0000256" key="11">
    <source>
        <dbReference type="SAM" id="Phobius"/>
    </source>
</evidence>
<keyword evidence="3" id="KW-0645">Protease</keyword>
<evidence type="ECO:0000256" key="6">
    <source>
        <dbReference type="ARBA" id="ARBA00022824"/>
    </source>
</evidence>
<dbReference type="KEGG" id="zmk:HG535_0F00350"/>
<dbReference type="EC" id="3.4.26.1" evidence="10"/>
<reference evidence="13 14" key="1">
    <citation type="submission" date="2020-07" db="EMBL/GenBank/DDBJ databases">
        <title>The yeast mating-type switching endonuclease HO is a domesticated member of an unorthodox homing genetic element family.</title>
        <authorList>
            <person name="Coughlan A.Y."/>
            <person name="Lombardi L."/>
            <person name="Braun-Galleani S."/>
            <person name="Martos A.R."/>
            <person name="Galeote V."/>
            <person name="Bigey F."/>
            <person name="Dequin S."/>
            <person name="Byrne K.P."/>
            <person name="Wolfe K.H."/>
        </authorList>
    </citation>
    <scope>NUCLEOTIDE SEQUENCE [LARGE SCALE GENOMIC DNA]</scope>
    <source>
        <strain evidence="13 14">NRRL Y-6702</strain>
    </source>
</reference>
<feature type="domain" description="CAAX prenyl protease 2/Lysostaphin resistance protein A-like" evidence="12">
    <location>
        <begin position="140"/>
        <end position="252"/>
    </location>
</feature>
<evidence type="ECO:0000256" key="5">
    <source>
        <dbReference type="ARBA" id="ARBA00022801"/>
    </source>
</evidence>
<dbReference type="Proteomes" id="UP000509704">
    <property type="component" value="Chromosome 6"/>
</dbReference>
<dbReference type="EMBL" id="CP058609">
    <property type="protein sequence ID" value="QLG73525.1"/>
    <property type="molecule type" value="Genomic_DNA"/>
</dbReference>
<dbReference type="GO" id="GO:0071586">
    <property type="term" value="P:CAAX-box protein processing"/>
    <property type="evidence" value="ECO:0007669"/>
    <property type="project" value="InterPro"/>
</dbReference>
<accession>A0A7H9B4B4</accession>
<comment type="similarity">
    <text evidence="2">Belongs to the peptidase U48 family.</text>
</comment>
<comment type="subcellular location">
    <subcellularLocation>
        <location evidence="1">Endoplasmic reticulum membrane</location>
        <topology evidence="1">Multi-pass membrane protein</topology>
    </subcellularLocation>
</comment>
<feature type="transmembrane region" description="Helical" evidence="11">
    <location>
        <begin position="104"/>
        <end position="124"/>
    </location>
</feature>
<proteinExistence type="inferred from homology"/>
<evidence type="ECO:0000256" key="10">
    <source>
        <dbReference type="ARBA" id="ARBA00049729"/>
    </source>
</evidence>
<dbReference type="OrthoDB" id="271604at2759"/>
<evidence type="ECO:0000259" key="12">
    <source>
        <dbReference type="Pfam" id="PF02517"/>
    </source>
</evidence>
<dbReference type="PANTHER" id="PTHR13046:SF0">
    <property type="entry name" value="CAAX PRENYL PROTEASE 2"/>
    <property type="match status" value="1"/>
</dbReference>
<feature type="transmembrane region" description="Helical" evidence="11">
    <location>
        <begin position="285"/>
        <end position="301"/>
    </location>
</feature>
<keyword evidence="5" id="KW-0378">Hydrolase</keyword>
<feature type="transmembrane region" description="Helical" evidence="11">
    <location>
        <begin position="6"/>
        <end position="24"/>
    </location>
</feature>
<evidence type="ECO:0000313" key="13">
    <source>
        <dbReference type="EMBL" id="QLG73525.1"/>
    </source>
</evidence>
<evidence type="ECO:0000313" key="14">
    <source>
        <dbReference type="Proteomes" id="UP000509704"/>
    </source>
</evidence>
<dbReference type="RefSeq" id="XP_037145252.1">
    <property type="nucleotide sequence ID" value="XM_037289357.1"/>
</dbReference>
<protein>
    <recommendedName>
        <fullName evidence="10">intramembrane prenyl-peptidase Rce1</fullName>
        <ecNumber evidence="10">3.4.26.1</ecNumber>
    </recommendedName>
</protein>
<dbReference type="PANTHER" id="PTHR13046">
    <property type="entry name" value="PROTEASE U48 CAAX PRENYL PROTEASE RCE1"/>
    <property type="match status" value="1"/>
</dbReference>
<dbReference type="InterPro" id="IPR039731">
    <property type="entry name" value="Rce1"/>
</dbReference>
<comment type="catalytic activity">
    <reaction evidence="9">
        <text>Hydrolyzes the peptide bond -P2-(S-farnesyl or geranylgeranyl)C-P1'-P2'-P3'-COOH where P1' and P2' are amino acids with aliphatic sidechains and P3' is any C-terminal residue.</text>
        <dbReference type="EC" id="3.4.26.1"/>
    </reaction>
</comment>
<evidence type="ECO:0000256" key="2">
    <source>
        <dbReference type="ARBA" id="ARBA00006897"/>
    </source>
</evidence>
<sequence length="313" mass="36281">MVEFNAFWLSLYISGSYVAAIYSTTKQAEDYPSGRDDPRVIKSRIQRVCFITLINAIKIPWILHSQVEQLSYREAFLNLGLIPGYYRKGNWDITTYIHDICKGMALMAFLYVGPLLDSLLYLVFVTRGTGLKEFSDEVFSIWGLRNYFFAPFTEELFYTSMLLNTYLALKPDTGLNFRLLIWQTPLFFGLAHAHHAYELLEQGILGWPTILLNTICQTAYTTLFGTFTNYVYLRSGGNLWSCIVIHAICNYMGFPESSRLHMHFTVVKKPENIHVRRLVDLWKKCYLVLLLMGILFFKNQFDALTQSKWNLGV</sequence>
<dbReference type="Pfam" id="PF02517">
    <property type="entry name" value="Rce1-like"/>
    <property type="match status" value="1"/>
</dbReference>
<keyword evidence="14" id="KW-1185">Reference proteome</keyword>
<dbReference type="AlphaFoldDB" id="A0A7H9B4B4"/>
<evidence type="ECO:0000256" key="8">
    <source>
        <dbReference type="ARBA" id="ARBA00023136"/>
    </source>
</evidence>
<keyword evidence="4 11" id="KW-0812">Transmembrane</keyword>
<keyword evidence="8 11" id="KW-0472">Membrane</keyword>
<dbReference type="GeneID" id="59237285"/>
<keyword evidence="7 11" id="KW-1133">Transmembrane helix</keyword>
<dbReference type="GO" id="GO:0004222">
    <property type="term" value="F:metalloendopeptidase activity"/>
    <property type="evidence" value="ECO:0007669"/>
    <property type="project" value="InterPro"/>
</dbReference>
<gene>
    <name evidence="13" type="ORF">HG535_0F00350</name>
</gene>
<dbReference type="GO" id="GO:0005789">
    <property type="term" value="C:endoplasmic reticulum membrane"/>
    <property type="evidence" value="ECO:0007669"/>
    <property type="project" value="UniProtKB-SubCell"/>
</dbReference>
<evidence type="ECO:0000256" key="9">
    <source>
        <dbReference type="ARBA" id="ARBA00047280"/>
    </source>
</evidence>
<evidence type="ECO:0000256" key="4">
    <source>
        <dbReference type="ARBA" id="ARBA00022692"/>
    </source>
</evidence>
<evidence type="ECO:0000256" key="3">
    <source>
        <dbReference type="ARBA" id="ARBA00022670"/>
    </source>
</evidence>
<dbReference type="InterPro" id="IPR003675">
    <property type="entry name" value="Rce1/LyrA-like_dom"/>
</dbReference>